<name>A0AAV2ZUU3_PYXAD</name>
<accession>A0AAV2ZUU3</accession>
<feature type="transmembrane region" description="Helical" evidence="7">
    <location>
        <begin position="7"/>
        <end position="27"/>
    </location>
</feature>
<dbReference type="PRINTS" id="PR00420">
    <property type="entry name" value="RNGMNOXGNASE"/>
</dbReference>
<organism evidence="8 9">
    <name type="scientific">Pyxicephalus adspersus</name>
    <name type="common">African bullfrog</name>
    <dbReference type="NCBI Taxonomy" id="30357"/>
    <lineage>
        <taxon>Eukaryota</taxon>
        <taxon>Metazoa</taxon>
        <taxon>Chordata</taxon>
        <taxon>Craniata</taxon>
        <taxon>Vertebrata</taxon>
        <taxon>Euteleostomi</taxon>
        <taxon>Amphibia</taxon>
        <taxon>Batrachia</taxon>
        <taxon>Anura</taxon>
        <taxon>Neobatrachia</taxon>
        <taxon>Ranoidea</taxon>
        <taxon>Pyxicephalidae</taxon>
        <taxon>Pyxicephalinae</taxon>
        <taxon>Pyxicephalus</taxon>
    </lineage>
</organism>
<dbReference type="SUPFAM" id="SSF51905">
    <property type="entry name" value="FAD/NAD(P)-binding domain"/>
    <property type="match status" value="1"/>
</dbReference>
<dbReference type="Proteomes" id="UP001181693">
    <property type="component" value="Unassembled WGS sequence"/>
</dbReference>
<evidence type="ECO:0000256" key="2">
    <source>
        <dbReference type="ARBA" id="ARBA00022630"/>
    </source>
</evidence>
<comment type="caution">
    <text evidence="8">The sequence shown here is derived from an EMBL/GenBank/DDBJ whole genome shotgun (WGS) entry which is preliminary data.</text>
</comment>
<gene>
    <name evidence="8" type="ORF">GDO54_013278</name>
</gene>
<reference evidence="8" key="1">
    <citation type="thesis" date="2020" institute="ProQuest LLC" country="789 East Eisenhower Parkway, Ann Arbor, MI, USA">
        <title>Comparative Genomics and Chromosome Evolution.</title>
        <authorList>
            <person name="Mudd A.B."/>
        </authorList>
    </citation>
    <scope>NUCLEOTIDE SEQUENCE</scope>
    <source>
        <strain evidence="8">1538</strain>
        <tissue evidence="8">Blood</tissue>
    </source>
</reference>
<evidence type="ECO:0000256" key="3">
    <source>
        <dbReference type="ARBA" id="ARBA00022729"/>
    </source>
</evidence>
<proteinExistence type="inferred from homology"/>
<dbReference type="EMBL" id="DYDO01000006">
    <property type="protein sequence ID" value="DBA22231.1"/>
    <property type="molecule type" value="Genomic_DNA"/>
</dbReference>
<evidence type="ECO:0000256" key="7">
    <source>
        <dbReference type="SAM" id="Phobius"/>
    </source>
</evidence>
<dbReference type="AlphaFoldDB" id="A0AAV2ZUU3"/>
<evidence type="ECO:0000256" key="4">
    <source>
        <dbReference type="ARBA" id="ARBA00022827"/>
    </source>
</evidence>
<protein>
    <recommendedName>
        <fullName evidence="10">All-trans-retinol 13,14-reductase</fullName>
    </recommendedName>
</protein>
<keyword evidence="3" id="KW-0732">Signal</keyword>
<sequence>MALWTVCVLLVIPVLLLYLILWFYNGWGSLFREDFVQPPKPLITDKRSRDKVLKQGFSQDKIPSNLDVVVIGSGAGGLTAATALAKAGKKVLVLEQHDQAGGSCHTFQEHGYEFDVGLHYVGQMHEGGMLRVVMDQLTEGQLQWNLLGSQYDTIKIGHKVYRLHAGKVEFLETLKKQFPGEDESIEKFVAMMKTAVRHVPLVAMLKIMPEWVALLLVRSGLLHWLSPVFRLAESSHQDVISRLTNNKDLQTVFSYLFYGVPPNDSSFLINALLIHHYKRGAWYPRGGSSEIAFHMIPIIERAGGRVLVRASVSRIILTNGKATGVAVQRKEGEVCIYAPIIISDAGIFNTYNQLLPSEIKATPNVSSLLSSLQHGMGCFLVFVGLCGTGEELGLKSTNLWIYPESDLNGLMEKLWSSEWEEICQDLPLMFITFPSAKDPTYQKRHPGHSCMTLLTMTPYKWFSDWSGQTPRHRGEEYHSRKMKLAEHMVEKALQEFPQLEGKIEYMEAATPVSNEYYLRAPLGSMYGAEQNCSRYQCDIISKMRAQTAVPGLYLTGQDVFSSGVAGAVHGGLLCAGAVLNRILYIDLMMLKKRIKRRRAQRSS</sequence>
<feature type="transmembrane region" description="Helical" evidence="7">
    <location>
        <begin position="567"/>
        <end position="590"/>
    </location>
</feature>
<dbReference type="InterPro" id="IPR052206">
    <property type="entry name" value="Retinol_saturase"/>
</dbReference>
<dbReference type="Gene3D" id="3.50.50.60">
    <property type="entry name" value="FAD/NAD(P)-binding domain"/>
    <property type="match status" value="2"/>
</dbReference>
<dbReference type="InterPro" id="IPR036188">
    <property type="entry name" value="FAD/NAD-bd_sf"/>
</dbReference>
<evidence type="ECO:0000313" key="9">
    <source>
        <dbReference type="Proteomes" id="UP001181693"/>
    </source>
</evidence>
<keyword evidence="5" id="KW-0521">NADP</keyword>
<dbReference type="PANTHER" id="PTHR46091:SF2">
    <property type="entry name" value="AMINE OXIDASE DOMAIN-CONTAINING PROTEIN"/>
    <property type="match status" value="1"/>
</dbReference>
<keyword evidence="2" id="KW-0285">Flavoprotein</keyword>
<evidence type="ECO:0000313" key="8">
    <source>
        <dbReference type="EMBL" id="DBA22231.1"/>
    </source>
</evidence>
<evidence type="ECO:0000256" key="6">
    <source>
        <dbReference type="ARBA" id="ARBA00023027"/>
    </source>
</evidence>
<keyword evidence="9" id="KW-1185">Reference proteome</keyword>
<keyword evidence="6" id="KW-0520">NAD</keyword>
<keyword evidence="7" id="KW-0812">Transmembrane</keyword>
<evidence type="ECO:0000256" key="5">
    <source>
        <dbReference type="ARBA" id="ARBA00022857"/>
    </source>
</evidence>
<keyword evidence="7" id="KW-1133">Transmembrane helix</keyword>
<dbReference type="Pfam" id="PF13450">
    <property type="entry name" value="NAD_binding_8"/>
    <property type="match status" value="1"/>
</dbReference>
<evidence type="ECO:0008006" key="10">
    <source>
        <dbReference type="Google" id="ProtNLM"/>
    </source>
</evidence>
<comment type="similarity">
    <text evidence="1">Belongs to the carotenoid/retinoid oxidoreductase family. CrtISO subfamily.</text>
</comment>
<dbReference type="PANTHER" id="PTHR46091">
    <property type="entry name" value="BLR7054 PROTEIN"/>
    <property type="match status" value="1"/>
</dbReference>
<keyword evidence="7" id="KW-0472">Membrane</keyword>
<evidence type="ECO:0000256" key="1">
    <source>
        <dbReference type="ARBA" id="ARBA00005855"/>
    </source>
</evidence>
<keyword evidence="4" id="KW-0274">FAD</keyword>